<reference evidence="3 4" key="1">
    <citation type="submission" date="2022-04" db="EMBL/GenBank/DDBJ databases">
        <title>Positive selection, recombination, and allopatry shape intraspecific diversity of widespread and dominant cyanobacteria.</title>
        <authorList>
            <person name="Wei J."/>
            <person name="Shu W."/>
            <person name="Hu C."/>
        </authorList>
    </citation>
    <scope>NUCLEOTIDE SEQUENCE [LARGE SCALE GENOMIC DNA]</scope>
    <source>
        <strain evidence="3 4">DQ-A4</strain>
    </source>
</reference>
<dbReference type="RefSeq" id="WP_242021571.1">
    <property type="nucleotide sequence ID" value="NZ_JAMPKX010000007.1"/>
</dbReference>
<proteinExistence type="predicted"/>
<evidence type="ECO:0000313" key="4">
    <source>
        <dbReference type="Proteomes" id="UP001482513"/>
    </source>
</evidence>
<dbReference type="Gene3D" id="2.30.30.40">
    <property type="entry name" value="SH3 Domains"/>
    <property type="match status" value="1"/>
</dbReference>
<dbReference type="InterPro" id="IPR003646">
    <property type="entry name" value="SH3-like_bac-type"/>
</dbReference>
<feature type="region of interest" description="Disordered" evidence="1">
    <location>
        <begin position="37"/>
        <end position="77"/>
    </location>
</feature>
<protein>
    <submittedName>
        <fullName evidence="3">SH3 domain-containing protein</fullName>
    </submittedName>
</protein>
<dbReference type="Proteomes" id="UP001482513">
    <property type="component" value="Unassembled WGS sequence"/>
</dbReference>
<feature type="compositionally biased region" description="Pro residues" evidence="1">
    <location>
        <begin position="55"/>
        <end position="67"/>
    </location>
</feature>
<feature type="compositionally biased region" description="Polar residues" evidence="1">
    <location>
        <begin position="202"/>
        <end position="219"/>
    </location>
</feature>
<keyword evidence="4" id="KW-1185">Reference proteome</keyword>
<evidence type="ECO:0000313" key="3">
    <source>
        <dbReference type="EMBL" id="MEP0948455.1"/>
    </source>
</evidence>
<accession>A0ABV0K7E7</accession>
<feature type="domain" description="SH3b" evidence="2">
    <location>
        <begin position="93"/>
        <end position="147"/>
    </location>
</feature>
<dbReference type="EMBL" id="JAMPKX010000007">
    <property type="protein sequence ID" value="MEP0948455.1"/>
    <property type="molecule type" value="Genomic_DNA"/>
</dbReference>
<organism evidence="3 4">
    <name type="scientific">Leptolyngbya subtilissima DQ-A4</name>
    <dbReference type="NCBI Taxonomy" id="2933933"/>
    <lineage>
        <taxon>Bacteria</taxon>
        <taxon>Bacillati</taxon>
        <taxon>Cyanobacteriota</taxon>
        <taxon>Cyanophyceae</taxon>
        <taxon>Leptolyngbyales</taxon>
        <taxon>Leptolyngbyaceae</taxon>
        <taxon>Leptolyngbya group</taxon>
        <taxon>Leptolyngbya</taxon>
    </lineage>
</organism>
<sequence>MAWGKRWMTWGLCGVLSLTVPGCWWRDNDAAVEVLPIDEEPSVVSDPAASTPGTTPAPRPTPNPPEPGVGGIGTAMNPPQAAQLIADQPEAQINLRSQPSADSTAKGYGLVGDPVELLRSTEGSDGTWYFVKFDKSGAEGWIRGDFINTAGRATPLSQQADESNTCEGVMEGMAFTAFYDASGFHLVRFVNLETKNTFDATLNRQGSSNDGQPLYQGSASPPAGGSYPVALTDLSGGNPRSGSQVSLNYTGIEGSATCK</sequence>
<feature type="region of interest" description="Disordered" evidence="1">
    <location>
        <begin position="202"/>
        <end position="246"/>
    </location>
</feature>
<dbReference type="Pfam" id="PF08239">
    <property type="entry name" value="SH3_3"/>
    <property type="match status" value="1"/>
</dbReference>
<evidence type="ECO:0000259" key="2">
    <source>
        <dbReference type="Pfam" id="PF08239"/>
    </source>
</evidence>
<evidence type="ECO:0000256" key="1">
    <source>
        <dbReference type="SAM" id="MobiDB-lite"/>
    </source>
</evidence>
<comment type="caution">
    <text evidence="3">The sequence shown here is derived from an EMBL/GenBank/DDBJ whole genome shotgun (WGS) entry which is preliminary data.</text>
</comment>
<name>A0ABV0K7E7_9CYAN</name>
<gene>
    <name evidence="3" type="ORF">NC992_16335</name>
</gene>